<protein>
    <recommendedName>
        <fullName evidence="4">GLPGLI family protein</fullName>
    </recommendedName>
</protein>
<evidence type="ECO:0000313" key="3">
    <source>
        <dbReference type="Proteomes" id="UP001247620"/>
    </source>
</evidence>
<sequence>MKTIKLIVVFCCCLTSAHLFAQNSPQSIENDLLRILKKVNYYGAHKKEWKAIDSLRKQNKIFAFKLKYYTSKYPATINQSFISLIKERLVIATSADGLFRTYSWNTQLGNPGFDIYNVLQYKSNGQTASLLKMDTVGKKGNLSLWYSKIYTFTSNNKTYYLAPYNCIYSTAKAGQGLKIFTIDKGKLVGNPPLIKTPSGVYSQLHYDFDASSIADWKSYPTIYFDKSAQVIRTPLVDFNHKMTRKFITYKFTGRFFEKLKS</sequence>
<feature type="chain" id="PRO_5047336420" description="GLPGLI family protein" evidence="1">
    <location>
        <begin position="22"/>
        <end position="261"/>
    </location>
</feature>
<dbReference type="EMBL" id="JAVDUU010000002">
    <property type="protein sequence ID" value="MDR6942304.1"/>
    <property type="molecule type" value="Genomic_DNA"/>
</dbReference>
<evidence type="ECO:0000256" key="1">
    <source>
        <dbReference type="SAM" id="SignalP"/>
    </source>
</evidence>
<proteinExistence type="predicted"/>
<evidence type="ECO:0008006" key="4">
    <source>
        <dbReference type="Google" id="ProtNLM"/>
    </source>
</evidence>
<accession>A0ABU1TAJ2</accession>
<evidence type="ECO:0000313" key="2">
    <source>
        <dbReference type="EMBL" id="MDR6942304.1"/>
    </source>
</evidence>
<dbReference type="Proteomes" id="UP001247620">
    <property type="component" value="Unassembled WGS sequence"/>
</dbReference>
<dbReference type="RefSeq" id="WP_310095356.1">
    <property type="nucleotide sequence ID" value="NZ_JAVDUU010000002.1"/>
</dbReference>
<feature type="signal peptide" evidence="1">
    <location>
        <begin position="1"/>
        <end position="21"/>
    </location>
</feature>
<comment type="caution">
    <text evidence="2">The sequence shown here is derived from an EMBL/GenBank/DDBJ whole genome shotgun (WGS) entry which is preliminary data.</text>
</comment>
<keyword evidence="1" id="KW-0732">Signal</keyword>
<reference evidence="2 3" key="1">
    <citation type="submission" date="2023-07" db="EMBL/GenBank/DDBJ databases">
        <title>Sorghum-associated microbial communities from plants grown in Nebraska, USA.</title>
        <authorList>
            <person name="Schachtman D."/>
        </authorList>
    </citation>
    <scope>NUCLEOTIDE SEQUENCE [LARGE SCALE GENOMIC DNA]</scope>
    <source>
        <strain evidence="2 3">3262</strain>
    </source>
</reference>
<keyword evidence="3" id="KW-1185">Reference proteome</keyword>
<name>A0ABU1TAJ2_9SPHI</name>
<organism evidence="2 3">
    <name type="scientific">Mucilaginibacter pocheonensis</name>
    <dbReference type="NCBI Taxonomy" id="398050"/>
    <lineage>
        <taxon>Bacteria</taxon>
        <taxon>Pseudomonadati</taxon>
        <taxon>Bacteroidota</taxon>
        <taxon>Sphingobacteriia</taxon>
        <taxon>Sphingobacteriales</taxon>
        <taxon>Sphingobacteriaceae</taxon>
        <taxon>Mucilaginibacter</taxon>
    </lineage>
</organism>
<gene>
    <name evidence="2" type="ORF">J2W55_002146</name>
</gene>